<dbReference type="Gene3D" id="3.30.530.20">
    <property type="match status" value="1"/>
</dbReference>
<dbReference type="Proteomes" id="UP000585272">
    <property type="component" value="Unassembled WGS sequence"/>
</dbReference>
<name>A0A840I9Z6_9ACTN</name>
<gene>
    <name evidence="3" type="ORF">BDZ31_000323</name>
</gene>
<organism evidence="3 4">
    <name type="scientific">Conexibacter arvalis</name>
    <dbReference type="NCBI Taxonomy" id="912552"/>
    <lineage>
        <taxon>Bacteria</taxon>
        <taxon>Bacillati</taxon>
        <taxon>Actinomycetota</taxon>
        <taxon>Thermoleophilia</taxon>
        <taxon>Solirubrobacterales</taxon>
        <taxon>Conexibacteraceae</taxon>
        <taxon>Conexibacter</taxon>
    </lineage>
</organism>
<dbReference type="RefSeq" id="WP_183338339.1">
    <property type="nucleotide sequence ID" value="NZ_JACHNU010000001.1"/>
</dbReference>
<feature type="domain" description="Activator of Hsp90 ATPase homologue 1/2-like C-terminal" evidence="2">
    <location>
        <begin position="21"/>
        <end position="143"/>
    </location>
</feature>
<dbReference type="CDD" id="cd07814">
    <property type="entry name" value="SRPBCC_CalC_Aha1-like"/>
    <property type="match status" value="1"/>
</dbReference>
<accession>A0A840I9Z6</accession>
<dbReference type="AlphaFoldDB" id="A0A840I9Z6"/>
<evidence type="ECO:0000313" key="3">
    <source>
        <dbReference type="EMBL" id="MBB4660750.1"/>
    </source>
</evidence>
<dbReference type="InterPro" id="IPR023393">
    <property type="entry name" value="START-like_dom_sf"/>
</dbReference>
<reference evidence="3 4" key="1">
    <citation type="submission" date="2020-08" db="EMBL/GenBank/DDBJ databases">
        <title>Genomic Encyclopedia of Archaeal and Bacterial Type Strains, Phase II (KMG-II): from individual species to whole genera.</title>
        <authorList>
            <person name="Goeker M."/>
        </authorList>
    </citation>
    <scope>NUCLEOTIDE SEQUENCE [LARGE SCALE GENOMIC DNA]</scope>
    <source>
        <strain evidence="3 4">DSM 23288</strain>
    </source>
</reference>
<dbReference type="EMBL" id="JACHNU010000001">
    <property type="protein sequence ID" value="MBB4660750.1"/>
    <property type="molecule type" value="Genomic_DNA"/>
</dbReference>
<comment type="caution">
    <text evidence="3">The sequence shown here is derived from an EMBL/GenBank/DDBJ whole genome shotgun (WGS) entry which is preliminary data.</text>
</comment>
<protein>
    <submittedName>
        <fullName evidence="3">Uncharacterized protein YndB with AHSA1/START domain</fullName>
    </submittedName>
</protein>
<comment type="similarity">
    <text evidence="1">Belongs to the AHA1 family.</text>
</comment>
<proteinExistence type="inferred from homology"/>
<evidence type="ECO:0000313" key="4">
    <source>
        <dbReference type="Proteomes" id="UP000585272"/>
    </source>
</evidence>
<sequence length="272" mass="29616">MTTTPDPPDARMVRVEVEVPATPEQVWEAIATGPGLAAWFVPAEVEECEGGEIVTHHGPFGDSRGVVTAWDPPRRFAYEEREWSEDADAPPWATEILVEARAGGTCVIRLASGFRSDGADWEDELAGTDEGWLDGMEHLRIYLTHFAGQPTSSVILFHALGDDADAAWRRMLGALALEDLAVGQRRAVAGTAPRLSGVVESVGPLQVKLRTDEPAPGIVDLAVHQRAGRTHAVVRGYLYGEAGQAARARAEEQWRSWLERQFPAAEPAERHG</sequence>
<dbReference type="SUPFAM" id="SSF55961">
    <property type="entry name" value="Bet v1-like"/>
    <property type="match status" value="1"/>
</dbReference>
<keyword evidence="4" id="KW-1185">Reference proteome</keyword>
<dbReference type="Pfam" id="PF08327">
    <property type="entry name" value="AHSA1"/>
    <property type="match status" value="1"/>
</dbReference>
<dbReference type="InterPro" id="IPR013538">
    <property type="entry name" value="ASHA1/2-like_C"/>
</dbReference>
<evidence type="ECO:0000256" key="1">
    <source>
        <dbReference type="ARBA" id="ARBA00006817"/>
    </source>
</evidence>
<evidence type="ECO:0000259" key="2">
    <source>
        <dbReference type="Pfam" id="PF08327"/>
    </source>
</evidence>